<dbReference type="InterPro" id="IPR036236">
    <property type="entry name" value="Znf_C2H2_sf"/>
</dbReference>
<keyword evidence="11" id="KW-1185">Reference proteome</keyword>
<dbReference type="InterPro" id="IPR013087">
    <property type="entry name" value="Znf_C2H2_type"/>
</dbReference>
<feature type="domain" description="C2H2-type" evidence="9">
    <location>
        <begin position="94"/>
        <end position="116"/>
    </location>
</feature>
<evidence type="ECO:0000256" key="1">
    <source>
        <dbReference type="ARBA" id="ARBA00004496"/>
    </source>
</evidence>
<dbReference type="InterPro" id="IPR041661">
    <property type="entry name" value="ZN622/Rei1/Reh1_Znf-C2H2"/>
</dbReference>
<dbReference type="SMART" id="SM00451">
    <property type="entry name" value="ZnF_U1"/>
    <property type="match status" value="2"/>
</dbReference>
<protein>
    <submittedName>
        <fullName evidence="10">Related to REI1 - cytoplasmic pre-60S factor</fullName>
    </submittedName>
</protein>
<dbReference type="GO" id="GO:0003676">
    <property type="term" value="F:nucleic acid binding"/>
    <property type="evidence" value="ECO:0007669"/>
    <property type="project" value="InterPro"/>
</dbReference>
<name>A0A5C3EYR0_9BASI</name>
<dbReference type="PANTHER" id="PTHR13182:SF8">
    <property type="entry name" value="CYTOPLASMIC 60S SUBUNIT BIOGENESIS FACTOR ZNF622"/>
    <property type="match status" value="1"/>
</dbReference>
<dbReference type="GO" id="GO:0030687">
    <property type="term" value="C:preribosome, large subunit precursor"/>
    <property type="evidence" value="ECO:0007669"/>
    <property type="project" value="TreeGrafter"/>
</dbReference>
<evidence type="ECO:0000313" key="10">
    <source>
        <dbReference type="EMBL" id="SPO36806.1"/>
    </source>
</evidence>
<dbReference type="AlphaFoldDB" id="A0A5C3EYR0"/>
<proteinExistence type="inferred from homology"/>
<dbReference type="GO" id="GO:0005737">
    <property type="term" value="C:cytoplasm"/>
    <property type="evidence" value="ECO:0007669"/>
    <property type="project" value="UniProtKB-SubCell"/>
</dbReference>
<evidence type="ECO:0000313" key="11">
    <source>
        <dbReference type="Proteomes" id="UP000323386"/>
    </source>
</evidence>
<dbReference type="Pfam" id="PF12171">
    <property type="entry name" value="zf-C2H2_jaz"/>
    <property type="match status" value="1"/>
</dbReference>
<keyword evidence="7" id="KW-0862">Zinc</keyword>
<dbReference type="InterPro" id="IPR003604">
    <property type="entry name" value="Matrin/U1-like-C_Znf_C2H2"/>
</dbReference>
<dbReference type="PROSITE" id="PS00028">
    <property type="entry name" value="ZINC_FINGER_C2H2_1"/>
    <property type="match status" value="2"/>
</dbReference>
<evidence type="ECO:0000259" key="9">
    <source>
        <dbReference type="PROSITE" id="PS00028"/>
    </source>
</evidence>
<reference evidence="10 11" key="1">
    <citation type="submission" date="2018-03" db="EMBL/GenBank/DDBJ databases">
        <authorList>
            <person name="Guldener U."/>
        </authorList>
    </citation>
    <scope>NUCLEOTIDE SEQUENCE [LARGE SCALE GENOMIC DNA]</scope>
    <source>
        <strain evidence="10 11">DAOM196992</strain>
    </source>
</reference>
<evidence type="ECO:0000256" key="2">
    <source>
        <dbReference type="ARBA" id="ARBA00022490"/>
    </source>
</evidence>
<dbReference type="SMART" id="SM00355">
    <property type="entry name" value="ZnF_C2H2"/>
    <property type="match status" value="4"/>
</dbReference>
<dbReference type="OrthoDB" id="19329at2759"/>
<dbReference type="GO" id="GO:0042273">
    <property type="term" value="P:ribosomal large subunit biogenesis"/>
    <property type="evidence" value="ECO:0007669"/>
    <property type="project" value="TreeGrafter"/>
</dbReference>
<keyword evidence="3" id="KW-0690">Ribosome biogenesis</keyword>
<organism evidence="10 11">
    <name type="scientific">Pseudozyma flocculosa</name>
    <dbReference type="NCBI Taxonomy" id="84751"/>
    <lineage>
        <taxon>Eukaryota</taxon>
        <taxon>Fungi</taxon>
        <taxon>Dikarya</taxon>
        <taxon>Basidiomycota</taxon>
        <taxon>Ustilaginomycotina</taxon>
        <taxon>Ustilaginomycetes</taxon>
        <taxon>Ustilaginales</taxon>
        <taxon>Ustilaginaceae</taxon>
        <taxon>Pseudozyma</taxon>
    </lineage>
</organism>
<evidence type="ECO:0000256" key="7">
    <source>
        <dbReference type="ARBA" id="ARBA00022833"/>
    </source>
</evidence>
<evidence type="ECO:0000256" key="4">
    <source>
        <dbReference type="ARBA" id="ARBA00022723"/>
    </source>
</evidence>
<evidence type="ECO:0000256" key="5">
    <source>
        <dbReference type="ARBA" id="ARBA00022737"/>
    </source>
</evidence>
<comment type="similarity">
    <text evidence="8">Belongs to the REI1 family.</text>
</comment>
<gene>
    <name evidence="10" type="ORF">PSFLO_02277</name>
</gene>
<dbReference type="GO" id="GO:0008270">
    <property type="term" value="F:zinc ion binding"/>
    <property type="evidence" value="ECO:0007669"/>
    <property type="project" value="UniProtKB-KW"/>
</dbReference>
<dbReference type="Gene3D" id="3.30.160.60">
    <property type="entry name" value="Classic Zinc Finger"/>
    <property type="match status" value="1"/>
</dbReference>
<dbReference type="InterPro" id="IPR040025">
    <property type="entry name" value="Znf622/Rei1/Reh1"/>
</dbReference>
<dbReference type="SUPFAM" id="SSF57667">
    <property type="entry name" value="beta-beta-alpha zinc fingers"/>
    <property type="match status" value="2"/>
</dbReference>
<evidence type="ECO:0000256" key="6">
    <source>
        <dbReference type="ARBA" id="ARBA00022771"/>
    </source>
</evidence>
<dbReference type="EMBL" id="OOIP01000005">
    <property type="protein sequence ID" value="SPO36806.1"/>
    <property type="molecule type" value="Genomic_DNA"/>
</dbReference>
<dbReference type="Proteomes" id="UP000323386">
    <property type="component" value="Unassembled WGS sequence"/>
</dbReference>
<dbReference type="Pfam" id="PF12756">
    <property type="entry name" value="zf-C2H2_2"/>
    <property type="match status" value="1"/>
</dbReference>
<dbReference type="InterPro" id="IPR022755">
    <property type="entry name" value="Znf_C2H2_jaz"/>
</dbReference>
<feature type="domain" description="C2H2-type" evidence="9">
    <location>
        <begin position="28"/>
        <end position="50"/>
    </location>
</feature>
<dbReference type="PANTHER" id="PTHR13182">
    <property type="entry name" value="ZINC FINGER PROTEIN 622"/>
    <property type="match status" value="1"/>
</dbReference>
<keyword evidence="2" id="KW-0963">Cytoplasm</keyword>
<comment type="subcellular location">
    <subcellularLocation>
        <location evidence="1">Cytoplasm</location>
    </subcellularLocation>
</comment>
<evidence type="ECO:0000256" key="8">
    <source>
        <dbReference type="ARBA" id="ARBA00034126"/>
    </source>
</evidence>
<keyword evidence="4" id="KW-0479">Metal-binding</keyword>
<accession>A0A5C3EYR0</accession>
<keyword evidence="6" id="KW-0863">Zinc-finger</keyword>
<sequence length="491" mass="54779">MATIVGASSGSPPPEPMQYDDETPLFTCLSCSIAFPNPEDQRTHYRSDLHRYNMKRRVANLPPVKADVFNAKILERRAQQSAEESQASAAHDRCVACNKVFLSQNAYKDHLNSRKHKDNEARLVKAPTMAAPADDQKSKGGDVPLVFTVPNPAQVDAVNASLPNTVVAAEESAEAKAERKKNLRQTLMVDENATEEEIQAAVDAKVASSRRIDPAKECIFCSASGFASLTESLAHMSKAHGFFIPDSEYLVDLPGMMSYLADKVSVGNICLYCNGKGRGFHEMSAVRKHMIDKCHCKIAYELEVDQLEFSDFYDFTSSYPVDAEEDEEWEDADGDEDMEDVVEDDGGDEVVDLTAPRGTDRNQGVRYGDSENELILPSGARIGHRSLRRYYEQNLSARPSLYDHEDSQRFGGGSALARRLIQDSGMGHHKRDGTLVKDRGGQVVKARNRGEAKEAKRHIREFRDVARKEAYKTRVAFTNNNQKHFRDPLLQ</sequence>
<keyword evidence="5" id="KW-0677">Repeat</keyword>
<evidence type="ECO:0000256" key="3">
    <source>
        <dbReference type="ARBA" id="ARBA00022517"/>
    </source>
</evidence>